<feature type="domain" description="Signal transduction histidine kinase subgroup 3 dimerisation and phosphoacceptor" evidence="5">
    <location>
        <begin position="171"/>
        <end position="235"/>
    </location>
</feature>
<dbReference type="CDD" id="cd16917">
    <property type="entry name" value="HATPase_UhpB-NarQ-NarX-like"/>
    <property type="match status" value="1"/>
</dbReference>
<dbReference type="EMBL" id="BMCH01000001">
    <property type="protein sequence ID" value="GGC20912.1"/>
    <property type="molecule type" value="Genomic_DNA"/>
</dbReference>
<protein>
    <submittedName>
        <fullName evidence="6">Histidine kinase</fullName>
    </submittedName>
</protein>
<dbReference type="Proteomes" id="UP000637769">
    <property type="component" value="Unassembled WGS sequence"/>
</dbReference>
<keyword evidence="1" id="KW-0808">Transferase</keyword>
<keyword evidence="4" id="KW-0472">Membrane</keyword>
<accession>A0ABQ1LAK7</accession>
<dbReference type="Gene3D" id="1.20.5.1930">
    <property type="match status" value="1"/>
</dbReference>
<feature type="transmembrane region" description="Helical" evidence="4">
    <location>
        <begin position="67"/>
        <end position="90"/>
    </location>
</feature>
<evidence type="ECO:0000256" key="3">
    <source>
        <dbReference type="ARBA" id="ARBA00023012"/>
    </source>
</evidence>
<feature type="transmembrane region" description="Helical" evidence="4">
    <location>
        <begin position="126"/>
        <end position="143"/>
    </location>
</feature>
<evidence type="ECO:0000256" key="1">
    <source>
        <dbReference type="ARBA" id="ARBA00022679"/>
    </source>
</evidence>
<keyword evidence="4" id="KW-1133">Transmembrane helix</keyword>
<comment type="caution">
    <text evidence="6">The sequence shown here is derived from an EMBL/GenBank/DDBJ whole genome shotgun (WGS) entry which is preliminary data.</text>
</comment>
<reference evidence="7" key="1">
    <citation type="journal article" date="2019" name="Int. J. Syst. Evol. Microbiol.">
        <title>The Global Catalogue of Microorganisms (GCM) 10K type strain sequencing project: providing services to taxonomists for standard genome sequencing and annotation.</title>
        <authorList>
            <consortium name="The Broad Institute Genomics Platform"/>
            <consortium name="The Broad Institute Genome Sequencing Center for Infectious Disease"/>
            <person name="Wu L."/>
            <person name="Ma J."/>
        </authorList>
    </citation>
    <scope>NUCLEOTIDE SEQUENCE [LARGE SCALE GENOMIC DNA]</scope>
    <source>
        <strain evidence="7">CCM 7132</strain>
    </source>
</reference>
<sequence>MSETQGLTRAALVRRFSFAFYLLLYPLPWLARGTTPLAVIAFLCGAGLFLVLPFLPGRFALTVGLRAGVYALIGTALIPFGGYWGIFFISAAATCGAIRSRVSRFCALAPILAAYGFLSWRFDEGLIGSLITLIVALGVLTTTRLSMDLHRQNEALAAAQEEIRALTLMTERERFARDLHDTLGHSLTLIALKADLALRYLPDNPQGAACELHEIGEKTRQALAETRLAVSAIRLTSLKQELADGCLALKDAGISVAVNGDTTLMPPRSEAVLIMVLREALTNILRHAGAETCSITFRRNARDQAELEIRDTRSRKLGEEITLSFREGNGIMGMRARLVELDGSLVITPQRDGTTLLVTLGNAP</sequence>
<dbReference type="InterPro" id="IPR011712">
    <property type="entry name" value="Sig_transdc_His_kin_sub3_dim/P"/>
</dbReference>
<name>A0ABQ1LAK7_9PROT</name>
<evidence type="ECO:0000256" key="2">
    <source>
        <dbReference type="ARBA" id="ARBA00022777"/>
    </source>
</evidence>
<dbReference type="SUPFAM" id="SSF55874">
    <property type="entry name" value="ATPase domain of HSP90 chaperone/DNA topoisomerase II/histidine kinase"/>
    <property type="match status" value="1"/>
</dbReference>
<dbReference type="GO" id="GO:0016301">
    <property type="term" value="F:kinase activity"/>
    <property type="evidence" value="ECO:0007669"/>
    <property type="project" value="UniProtKB-KW"/>
</dbReference>
<evidence type="ECO:0000259" key="5">
    <source>
        <dbReference type="Pfam" id="PF07730"/>
    </source>
</evidence>
<dbReference type="Pfam" id="PF07730">
    <property type="entry name" value="HisKA_3"/>
    <property type="match status" value="1"/>
</dbReference>
<feature type="transmembrane region" description="Helical" evidence="4">
    <location>
        <begin position="37"/>
        <end position="55"/>
    </location>
</feature>
<evidence type="ECO:0000313" key="7">
    <source>
        <dbReference type="Proteomes" id="UP000637769"/>
    </source>
</evidence>
<keyword evidence="3" id="KW-0902">Two-component regulatory system</keyword>
<feature type="transmembrane region" description="Helical" evidence="4">
    <location>
        <begin position="12"/>
        <end position="30"/>
    </location>
</feature>
<dbReference type="InterPro" id="IPR036890">
    <property type="entry name" value="HATPase_C_sf"/>
</dbReference>
<dbReference type="Gene3D" id="3.30.565.10">
    <property type="entry name" value="Histidine kinase-like ATPase, C-terminal domain"/>
    <property type="match status" value="1"/>
</dbReference>
<evidence type="ECO:0000313" key="6">
    <source>
        <dbReference type="EMBL" id="GGC20912.1"/>
    </source>
</evidence>
<keyword evidence="7" id="KW-1185">Reference proteome</keyword>
<evidence type="ECO:0000256" key="4">
    <source>
        <dbReference type="SAM" id="Phobius"/>
    </source>
</evidence>
<feature type="transmembrane region" description="Helical" evidence="4">
    <location>
        <begin position="102"/>
        <end position="120"/>
    </location>
</feature>
<dbReference type="PANTHER" id="PTHR24421">
    <property type="entry name" value="NITRATE/NITRITE SENSOR PROTEIN NARX-RELATED"/>
    <property type="match status" value="1"/>
</dbReference>
<dbReference type="PANTHER" id="PTHR24421:SF63">
    <property type="entry name" value="SENSOR HISTIDINE KINASE DESK"/>
    <property type="match status" value="1"/>
</dbReference>
<keyword evidence="4" id="KW-0812">Transmembrane</keyword>
<organism evidence="6 7">
    <name type="scientific">Asaia siamensis</name>
    <dbReference type="NCBI Taxonomy" id="110479"/>
    <lineage>
        <taxon>Bacteria</taxon>
        <taxon>Pseudomonadati</taxon>
        <taxon>Pseudomonadota</taxon>
        <taxon>Alphaproteobacteria</taxon>
        <taxon>Acetobacterales</taxon>
        <taxon>Acetobacteraceae</taxon>
        <taxon>Asaia</taxon>
    </lineage>
</organism>
<keyword evidence="2 6" id="KW-0418">Kinase</keyword>
<proteinExistence type="predicted"/>
<gene>
    <name evidence="6" type="ORF">GCM10007207_02660</name>
</gene>
<dbReference type="InterPro" id="IPR050482">
    <property type="entry name" value="Sensor_HK_TwoCompSys"/>
</dbReference>
<dbReference type="RefSeq" id="WP_188424836.1">
    <property type="nucleotide sequence ID" value="NZ_BMCH01000001.1"/>
</dbReference>